<feature type="region of interest" description="Disordered" evidence="3">
    <location>
        <begin position="1273"/>
        <end position="1292"/>
    </location>
</feature>
<dbReference type="Pfam" id="PF04383">
    <property type="entry name" value="KilA-N"/>
    <property type="match status" value="1"/>
</dbReference>
<dbReference type="Gene3D" id="3.10.260.10">
    <property type="entry name" value="Transcription regulator HTH, APSES-type DNA-binding domain"/>
    <property type="match status" value="2"/>
</dbReference>
<dbReference type="SMART" id="SM01252">
    <property type="entry name" value="KilA-N"/>
    <property type="match status" value="1"/>
</dbReference>
<evidence type="ECO:0000313" key="6">
    <source>
        <dbReference type="Proteomes" id="UP001211907"/>
    </source>
</evidence>
<feature type="compositionally biased region" description="Basic residues" evidence="3">
    <location>
        <begin position="636"/>
        <end position="647"/>
    </location>
</feature>
<feature type="compositionally biased region" description="Polar residues" evidence="3">
    <location>
        <begin position="574"/>
        <end position="587"/>
    </location>
</feature>
<dbReference type="PROSITE" id="PS51299">
    <property type="entry name" value="HTH_APSES"/>
    <property type="match status" value="1"/>
</dbReference>
<organism evidence="5 6">
    <name type="scientific">Physocladia obscura</name>
    <dbReference type="NCBI Taxonomy" id="109957"/>
    <lineage>
        <taxon>Eukaryota</taxon>
        <taxon>Fungi</taxon>
        <taxon>Fungi incertae sedis</taxon>
        <taxon>Chytridiomycota</taxon>
        <taxon>Chytridiomycota incertae sedis</taxon>
        <taxon>Chytridiomycetes</taxon>
        <taxon>Chytridiales</taxon>
        <taxon>Chytriomycetaceae</taxon>
        <taxon>Physocladia</taxon>
    </lineage>
</organism>
<evidence type="ECO:0000256" key="3">
    <source>
        <dbReference type="SAM" id="MobiDB-lite"/>
    </source>
</evidence>
<evidence type="ECO:0000259" key="4">
    <source>
        <dbReference type="PROSITE" id="PS51299"/>
    </source>
</evidence>
<evidence type="ECO:0000313" key="5">
    <source>
        <dbReference type="EMBL" id="KAJ3122822.1"/>
    </source>
</evidence>
<keyword evidence="1" id="KW-0677">Repeat</keyword>
<dbReference type="InterPro" id="IPR051642">
    <property type="entry name" value="SWI6-like"/>
</dbReference>
<dbReference type="EMBL" id="JADGJH010000780">
    <property type="protein sequence ID" value="KAJ3122822.1"/>
    <property type="molecule type" value="Genomic_DNA"/>
</dbReference>
<feature type="compositionally biased region" description="Polar residues" evidence="3">
    <location>
        <begin position="622"/>
        <end position="632"/>
    </location>
</feature>
<feature type="compositionally biased region" description="Gly residues" evidence="3">
    <location>
        <begin position="983"/>
        <end position="992"/>
    </location>
</feature>
<protein>
    <submittedName>
        <fullName evidence="5">Transcriptional regulator swi6</fullName>
    </submittedName>
</protein>
<evidence type="ECO:0000256" key="2">
    <source>
        <dbReference type="ARBA" id="ARBA00023043"/>
    </source>
</evidence>
<dbReference type="PANTHER" id="PTHR43828">
    <property type="entry name" value="ASPARAGINASE"/>
    <property type="match status" value="1"/>
</dbReference>
<keyword evidence="2" id="KW-0040">ANK repeat</keyword>
<dbReference type="GO" id="GO:0033309">
    <property type="term" value="C:SBF transcription complex"/>
    <property type="evidence" value="ECO:0007669"/>
    <property type="project" value="TreeGrafter"/>
</dbReference>
<feature type="compositionally biased region" description="Basic and acidic residues" evidence="3">
    <location>
        <begin position="1037"/>
        <end position="1046"/>
    </location>
</feature>
<feature type="region of interest" description="Disordered" evidence="3">
    <location>
        <begin position="753"/>
        <end position="805"/>
    </location>
</feature>
<dbReference type="GO" id="GO:0030907">
    <property type="term" value="C:MBF transcription complex"/>
    <property type="evidence" value="ECO:0007669"/>
    <property type="project" value="TreeGrafter"/>
</dbReference>
<proteinExistence type="predicted"/>
<name>A0AAD5T0N9_9FUNG</name>
<comment type="caution">
    <text evidence="5">The sequence shown here is derived from an EMBL/GenBank/DDBJ whole genome shotgun (WGS) entry which is preliminary data.</text>
</comment>
<evidence type="ECO:0000256" key="1">
    <source>
        <dbReference type="ARBA" id="ARBA00022737"/>
    </source>
</evidence>
<dbReference type="InterPro" id="IPR018004">
    <property type="entry name" value="KilA/APSES_HTH"/>
</dbReference>
<sequence length="1292" mass="141923">MRSGLDILSSIAQAQKFQQHNVETKAEVLEHQISVVLSPGTIQAQSLYNLSSANAIIDSSADISDKSNGEICFEAEAKNVDKSPPFESRDFVLKKASDRNLTPTKSATNRNRIKLDNNNNSNENESRAKPASHKLHTLIPPLFYWANSSESPKMPVQPSIANDSVLNSIAQPHFAVFSRNYASSNDNNASQNYLTQQIFNNGSTDAFTFPHASGLDQQKLQPFPHPLSLSHLSPQQVQQQHQHLLQLQARHNNDQLMHPHRNNYHNDMSLQSDPLFYLNSPSFELFKTCQRFDISPSQKHAHFLQLQRQQLQLQHQQLMLLSSQINSNRGSSNHGSNNTILHTDISMNMNADSIDGTNNFRHNFNNNQFSPQTPNTFEDNQFIIIHSAPPALLSFASIPASQPQIQQTQSIPMPLQPASQFLTTSPIIQLHSGSFLLSPQPQPHDVPTTQLHLPVTVGQHQQLQKQLQMELDTSSHSSEFLCTSEYDDDNADSDDEQVIELMRAENADLLARYGNDDDDEMLIDGGGLGEPCEENVDIENLDNYDESSSDGDKDDYDSSDSSNSDTSSCRGSIASPNSLNPELQCNDHTYPVENRGLGDRNDEENDEEDYDKRSDEFEILNDATQCSPSIVNPSPMKKRKVSHKKRGKASKLSQTLSLLLDVNNTWQYNEQEAFDKNGEILYVAKNSNAIANPRKLKSVSSNTHHISCNNFLGGEQRSVVKNDYQYPMSIANQLMVDSDETLYSTVLSTSNKRRPGRIVNMRSESLRRSSTSTTRGDTAPPSSLEPLEKNTATELKKKRGRKPGSVVVGGKVVDVATRRQGIYGTPAATSSMSSSSTPAPYLLSSLSPQTEKNFFKDIAVAIAGQNESHPTLTCPKFTYIESPILTLPSRLSINVNATAVYHATNTDVFQKSVPRVAVAADETITTLFAHAPATPQSARSRWGFERDESSVVTVASATAAVKVLAAQVEVAKRGTGRSVGCPRGSGRGGRGGRAAFVFGVGRGRGRGRGGGGPGHQWFKKTNVDSDSSSSSSESDSESNKHDGNDHNDDDGLEQDFEYRKTFAVREADRIGDTSVVAAGFSVVAKGVNDAKKKNLNEKIITEELKRIHEKEQQSPASPKLSQIKKRRNSTASFEKDASSSHENITSSSTKVSLNTYSKVDVWEANIGGIGVMRRAGDGWFNATHLLKIAGFIEKAKRTKMLERLVSAEVFPGAAVSSGGAGAEATVAGGEKTYEKIQGGYGRYQGTWVPADRALELAEEYGILERVQPLFDCSTSSDKPNTATTQNLESCRI</sequence>
<dbReference type="InterPro" id="IPR003163">
    <property type="entry name" value="Tscrpt_reg_HTH_APSES-type"/>
</dbReference>
<feature type="compositionally biased region" description="Acidic residues" evidence="3">
    <location>
        <begin position="542"/>
        <end position="558"/>
    </location>
</feature>
<feature type="compositionally biased region" description="Low complexity" evidence="3">
    <location>
        <begin position="559"/>
        <end position="568"/>
    </location>
</feature>
<keyword evidence="6" id="KW-1185">Reference proteome</keyword>
<dbReference type="PANTHER" id="PTHR43828:SF3">
    <property type="entry name" value="CHROMO DOMAIN-CONTAINING PROTEIN"/>
    <property type="match status" value="1"/>
</dbReference>
<feature type="region of interest" description="Disordered" evidence="3">
    <location>
        <begin position="1107"/>
        <end position="1149"/>
    </location>
</feature>
<feature type="region of interest" description="Disordered" evidence="3">
    <location>
        <begin position="97"/>
        <end position="131"/>
    </location>
</feature>
<accession>A0AAD5T0N9</accession>
<dbReference type="Proteomes" id="UP001211907">
    <property type="component" value="Unassembled WGS sequence"/>
</dbReference>
<dbReference type="InterPro" id="IPR036887">
    <property type="entry name" value="HTH_APSES_sf"/>
</dbReference>
<feature type="compositionally biased region" description="Low complexity" evidence="3">
    <location>
        <begin position="1024"/>
        <end position="1033"/>
    </location>
</feature>
<feature type="region of interest" description="Disordered" evidence="3">
    <location>
        <begin position="974"/>
        <end position="1052"/>
    </location>
</feature>
<feature type="domain" description="HTH APSES-type" evidence="4">
    <location>
        <begin position="1148"/>
        <end position="1284"/>
    </location>
</feature>
<dbReference type="GO" id="GO:0000981">
    <property type="term" value="F:DNA-binding transcription factor activity, RNA polymerase II-specific"/>
    <property type="evidence" value="ECO:0007669"/>
    <property type="project" value="UniProtKB-ARBA"/>
</dbReference>
<feature type="region of interest" description="Disordered" evidence="3">
    <location>
        <begin position="542"/>
        <end position="647"/>
    </location>
</feature>
<dbReference type="GO" id="GO:0003677">
    <property type="term" value="F:DNA binding"/>
    <property type="evidence" value="ECO:0007669"/>
    <property type="project" value="InterPro"/>
</dbReference>
<gene>
    <name evidence="5" type="primary">SWI6_6</name>
    <name evidence="5" type="ORF">HK100_011837</name>
</gene>
<feature type="compositionally biased region" description="Polar residues" evidence="3">
    <location>
        <begin position="99"/>
        <end position="108"/>
    </location>
</feature>
<reference evidence="5" key="1">
    <citation type="submission" date="2020-05" db="EMBL/GenBank/DDBJ databases">
        <title>Phylogenomic resolution of chytrid fungi.</title>
        <authorList>
            <person name="Stajich J.E."/>
            <person name="Amses K."/>
            <person name="Simmons R."/>
            <person name="Seto K."/>
            <person name="Myers J."/>
            <person name="Bonds A."/>
            <person name="Quandt C.A."/>
            <person name="Barry K."/>
            <person name="Liu P."/>
            <person name="Grigoriev I."/>
            <person name="Longcore J.E."/>
            <person name="James T.Y."/>
        </authorList>
    </citation>
    <scope>NUCLEOTIDE SEQUENCE</scope>
    <source>
        <strain evidence="5">JEL0513</strain>
    </source>
</reference>
<dbReference type="SUPFAM" id="SSF54616">
    <property type="entry name" value="DNA-binding domain of Mlu1-box binding protein MBP1"/>
    <property type="match status" value="1"/>
</dbReference>